<evidence type="ECO:0000313" key="12">
    <source>
        <dbReference type="Proteomes" id="UP000317935"/>
    </source>
</evidence>
<evidence type="ECO:0000256" key="6">
    <source>
        <dbReference type="ARBA" id="ARBA00023004"/>
    </source>
</evidence>
<feature type="transmembrane region" description="Helical" evidence="8">
    <location>
        <begin position="81"/>
        <end position="97"/>
    </location>
</feature>
<dbReference type="InterPro" id="IPR051684">
    <property type="entry name" value="Electron_Trans/Redox"/>
</dbReference>
<organism evidence="11 12">
    <name type="scientific">Helicobacter suis</name>
    <dbReference type="NCBI Taxonomy" id="104628"/>
    <lineage>
        <taxon>Bacteria</taxon>
        <taxon>Pseudomonadati</taxon>
        <taxon>Campylobacterota</taxon>
        <taxon>Epsilonproteobacteria</taxon>
        <taxon>Campylobacterales</taxon>
        <taxon>Helicobacteraceae</taxon>
        <taxon>Helicobacter</taxon>
    </lineage>
</organism>
<keyword evidence="4" id="KW-0677">Repeat</keyword>
<evidence type="ECO:0000256" key="8">
    <source>
        <dbReference type="SAM" id="Phobius"/>
    </source>
</evidence>
<dbReference type="PANTHER" id="PTHR30176">
    <property type="entry name" value="FERREDOXIN-TYPE PROTEIN NAPH"/>
    <property type="match status" value="1"/>
</dbReference>
<evidence type="ECO:0000256" key="5">
    <source>
        <dbReference type="ARBA" id="ARBA00022982"/>
    </source>
</evidence>
<feature type="transmembrane region" description="Helical" evidence="8">
    <location>
        <begin position="117"/>
        <end position="135"/>
    </location>
</feature>
<dbReference type="Gene3D" id="3.30.70.3270">
    <property type="match status" value="1"/>
</dbReference>
<feature type="domain" description="4Fe-4S ferredoxin-type" evidence="9">
    <location>
        <begin position="225"/>
        <end position="254"/>
    </location>
</feature>
<keyword evidence="5" id="KW-0249">Electron transport</keyword>
<evidence type="ECO:0000313" key="10">
    <source>
        <dbReference type="EMBL" id="BCD45962.1"/>
    </source>
</evidence>
<evidence type="ECO:0000256" key="1">
    <source>
        <dbReference type="ARBA" id="ARBA00022448"/>
    </source>
</evidence>
<keyword evidence="8" id="KW-0472">Membrane</keyword>
<dbReference type="InterPro" id="IPR017896">
    <property type="entry name" value="4Fe4S_Fe-S-bd"/>
</dbReference>
<dbReference type="InterPro" id="IPR017900">
    <property type="entry name" value="4Fe4S_Fe_S_CS"/>
</dbReference>
<keyword evidence="1" id="KW-0813">Transport</keyword>
<dbReference type="InterPro" id="IPR011886">
    <property type="entry name" value="NapH_MauN"/>
</dbReference>
<dbReference type="NCBIfam" id="NF007013">
    <property type="entry name" value="PRK09477.1"/>
    <property type="match status" value="1"/>
</dbReference>
<dbReference type="Pfam" id="PF13237">
    <property type="entry name" value="Fer4_10"/>
    <property type="match status" value="1"/>
</dbReference>
<feature type="transmembrane region" description="Helical" evidence="8">
    <location>
        <begin position="147"/>
        <end position="169"/>
    </location>
</feature>
<dbReference type="GO" id="GO:0005886">
    <property type="term" value="C:plasma membrane"/>
    <property type="evidence" value="ECO:0007669"/>
    <property type="project" value="TreeGrafter"/>
</dbReference>
<dbReference type="PROSITE" id="PS00198">
    <property type="entry name" value="4FE4S_FER_1"/>
    <property type="match status" value="2"/>
</dbReference>
<feature type="transmembrane region" description="Helical" evidence="8">
    <location>
        <begin position="51"/>
        <end position="74"/>
    </location>
</feature>
<keyword evidence="6" id="KW-0408">Iron</keyword>
<dbReference type="EMBL" id="AP023036">
    <property type="protein sequence ID" value="BCD45962.1"/>
    <property type="molecule type" value="Genomic_DNA"/>
</dbReference>
<dbReference type="GO" id="GO:0046872">
    <property type="term" value="F:metal ion binding"/>
    <property type="evidence" value="ECO:0007669"/>
    <property type="project" value="UniProtKB-KW"/>
</dbReference>
<name>A0A6J4CYR1_9HELI</name>
<dbReference type="PANTHER" id="PTHR30176:SF3">
    <property type="entry name" value="FERREDOXIN-TYPE PROTEIN NAPH"/>
    <property type="match status" value="1"/>
</dbReference>
<reference evidence="10 13" key="2">
    <citation type="submission" date="2020-04" db="EMBL/GenBank/DDBJ databases">
        <title>Genomic analysis of gastric non-Helicobacter pylori Helicobacters isolated in Japan.</title>
        <authorList>
            <person name="Suzuki M."/>
            <person name="Rimbara E."/>
        </authorList>
    </citation>
    <scope>NUCLEOTIDE SEQUENCE [LARGE SCALE GENOMIC DNA]</scope>
    <source>
        <strain evidence="10 13">NHP19-0020</strain>
    </source>
</reference>
<keyword evidence="8" id="KW-1133">Transmembrane helix</keyword>
<sequence length="264" mass="29260">MRYLIARRIVQIGILLLFMSTSAGFILKGNLSASMLFNTIPLSDPFATLQVFLASLHVDMLVLLGALVIGAIYGLFLGRSFCSWVCPINLIVDFAAWVRRKFAFKGVSLTLPKNLRYILLILSLVLSFILSLPAFESVSYIGIVQRGIIYGTASWLIVGFFLFCVDTFLGDRLICSRLCPLGAFYSVIGRYALLKVEHNAMRCTKCDLCLEICPEVQVLWMVGVESVAVNSGECIRCGRCIEVCEDDALHFSILDLKGSFGQRA</sequence>
<keyword evidence="13" id="KW-1185">Reference proteome</keyword>
<evidence type="ECO:0000259" key="9">
    <source>
        <dbReference type="PROSITE" id="PS51379"/>
    </source>
</evidence>
<feature type="transmembrane region" description="Helical" evidence="8">
    <location>
        <begin position="12"/>
        <end position="31"/>
    </location>
</feature>
<dbReference type="GO" id="GO:0051539">
    <property type="term" value="F:4 iron, 4 sulfur cluster binding"/>
    <property type="evidence" value="ECO:0007669"/>
    <property type="project" value="UniProtKB-KW"/>
</dbReference>
<gene>
    <name evidence="11" type="primary">napH</name>
    <name evidence="10" type="ORF">NHP190020_10010</name>
    <name evidence="11" type="ORF">SNTW_04780</name>
</gene>
<dbReference type="EMBL" id="AP019774">
    <property type="protein sequence ID" value="BCD69833.1"/>
    <property type="molecule type" value="Genomic_DNA"/>
</dbReference>
<feature type="domain" description="4Fe-4S ferredoxin-type" evidence="9">
    <location>
        <begin position="194"/>
        <end position="224"/>
    </location>
</feature>
<dbReference type="OrthoDB" id="9784262at2"/>
<evidence type="ECO:0000256" key="4">
    <source>
        <dbReference type="ARBA" id="ARBA00022737"/>
    </source>
</evidence>
<evidence type="ECO:0000313" key="13">
    <source>
        <dbReference type="Proteomes" id="UP000509742"/>
    </source>
</evidence>
<keyword evidence="3" id="KW-0479">Metal-binding</keyword>
<keyword evidence="8" id="KW-0812">Transmembrane</keyword>
<reference evidence="11 12" key="1">
    <citation type="submission" date="2019-06" db="EMBL/GenBank/DDBJ databases">
        <title>Complete genome sequence of Helicobacter suis SNTW101c.</title>
        <authorList>
            <person name="Rimbara E."/>
            <person name="Suzuki M."/>
            <person name="Matsui H."/>
            <person name="Nakamura M."/>
            <person name="Mori S."/>
            <person name="Shibayama K."/>
        </authorList>
    </citation>
    <scope>NUCLEOTIDE SEQUENCE [LARGE SCALE GENOMIC DNA]</scope>
    <source>
        <strain evidence="11 12">SNTW101c</strain>
    </source>
</reference>
<dbReference type="SUPFAM" id="SSF54862">
    <property type="entry name" value="4Fe-4S ferredoxins"/>
    <property type="match status" value="1"/>
</dbReference>
<dbReference type="NCBIfam" id="TIGR02163">
    <property type="entry name" value="napH"/>
    <property type="match status" value="1"/>
</dbReference>
<accession>A0A6J4CYR1</accession>
<dbReference type="Proteomes" id="UP000509742">
    <property type="component" value="Chromosome"/>
</dbReference>
<dbReference type="Proteomes" id="UP000317935">
    <property type="component" value="Chromosome"/>
</dbReference>
<proteinExistence type="predicted"/>
<keyword evidence="7" id="KW-0411">Iron-sulfur</keyword>
<dbReference type="Pfam" id="PF12801">
    <property type="entry name" value="Fer4_5"/>
    <property type="match status" value="2"/>
</dbReference>
<dbReference type="PROSITE" id="PS51379">
    <property type="entry name" value="4FE4S_FER_2"/>
    <property type="match status" value="2"/>
</dbReference>
<dbReference type="AlphaFoldDB" id="A0A6J4CYR1"/>
<evidence type="ECO:0000256" key="7">
    <source>
        <dbReference type="ARBA" id="ARBA00023014"/>
    </source>
</evidence>
<evidence type="ECO:0000313" key="11">
    <source>
        <dbReference type="EMBL" id="BCD69833.1"/>
    </source>
</evidence>
<dbReference type="RefSeq" id="WP_034376278.1">
    <property type="nucleotide sequence ID" value="NZ_AP019774.1"/>
</dbReference>
<keyword evidence="2" id="KW-0004">4Fe-4S</keyword>
<protein>
    <submittedName>
        <fullName evidence="11">Quinol dehydrogenase</fullName>
    </submittedName>
</protein>
<evidence type="ECO:0000256" key="2">
    <source>
        <dbReference type="ARBA" id="ARBA00022485"/>
    </source>
</evidence>
<evidence type="ECO:0000256" key="3">
    <source>
        <dbReference type="ARBA" id="ARBA00022723"/>
    </source>
</evidence>